<dbReference type="GO" id="GO:0009401">
    <property type="term" value="P:phosphoenolpyruvate-dependent sugar phosphotransferase system"/>
    <property type="evidence" value="ECO:0007669"/>
    <property type="project" value="InterPro"/>
</dbReference>
<dbReference type="AlphaFoldDB" id="A0A0B3W042"/>
<evidence type="ECO:0000256" key="4">
    <source>
        <dbReference type="ARBA" id="ARBA00023159"/>
    </source>
</evidence>
<dbReference type="Gene3D" id="1.10.10.10">
    <property type="entry name" value="Winged helix-like DNA-binding domain superfamily/Winged helix DNA-binding domain"/>
    <property type="match status" value="1"/>
</dbReference>
<accession>A0A0B3W042</accession>
<dbReference type="SUPFAM" id="SSF52794">
    <property type="entry name" value="PTS system IIB component-like"/>
    <property type="match status" value="1"/>
</dbReference>
<organism evidence="9 10">
    <name type="scientific">Terrisporobacter othiniensis</name>
    <dbReference type="NCBI Taxonomy" id="1577792"/>
    <lineage>
        <taxon>Bacteria</taxon>
        <taxon>Bacillati</taxon>
        <taxon>Bacillota</taxon>
        <taxon>Clostridia</taxon>
        <taxon>Peptostreptococcales</taxon>
        <taxon>Peptostreptococcaceae</taxon>
        <taxon>Terrisporobacter</taxon>
    </lineage>
</organism>
<gene>
    <name evidence="9" type="ORF">QX51_02510</name>
</gene>
<reference evidence="9 10" key="1">
    <citation type="submission" date="2014-12" db="EMBL/GenBank/DDBJ databases">
        <title>Draft genome sequence of Terrisporobacter sp. 08-306576, isolated from the blood culture of a bacteremia patient.</title>
        <authorList>
            <person name="Lund L.C."/>
            <person name="Sydenham T.V."/>
            <person name="Hogh S.V."/>
            <person name="Skov M.N."/>
            <person name="Kemp M."/>
            <person name="Justesen U.S."/>
        </authorList>
    </citation>
    <scope>NUCLEOTIDE SEQUENCE [LARGE SCALE GENOMIC DNA]</scope>
    <source>
        <strain evidence="9 10">08-306576</strain>
    </source>
</reference>
<evidence type="ECO:0000256" key="3">
    <source>
        <dbReference type="ARBA" id="ARBA00023015"/>
    </source>
</evidence>
<dbReference type="Gene3D" id="3.40.930.10">
    <property type="entry name" value="Mannitol-specific EII, Chain A"/>
    <property type="match status" value="1"/>
</dbReference>
<dbReference type="Proteomes" id="UP000031189">
    <property type="component" value="Unassembled WGS sequence"/>
</dbReference>
<keyword evidence="10" id="KW-1185">Reference proteome</keyword>
<dbReference type="EMBL" id="JWHR01000031">
    <property type="protein sequence ID" value="KHS58499.1"/>
    <property type="molecule type" value="Genomic_DNA"/>
</dbReference>
<dbReference type="InterPro" id="IPR036388">
    <property type="entry name" value="WH-like_DNA-bd_sf"/>
</dbReference>
<protein>
    <submittedName>
        <fullName evidence="9">Transcription antiterminator BglG</fullName>
    </submittedName>
</protein>
<dbReference type="PROSITE" id="PS51094">
    <property type="entry name" value="PTS_EIIA_TYPE_2"/>
    <property type="match status" value="1"/>
</dbReference>
<dbReference type="RefSeq" id="WP_039678333.1">
    <property type="nucleotide sequence ID" value="NZ_JAWGXO010000010.1"/>
</dbReference>
<dbReference type="InterPro" id="IPR036095">
    <property type="entry name" value="PTS_EIIB-like_sf"/>
</dbReference>
<dbReference type="Gene3D" id="1.10.1790.10">
    <property type="entry name" value="PRD domain"/>
    <property type="match status" value="1"/>
</dbReference>
<evidence type="ECO:0000313" key="9">
    <source>
        <dbReference type="EMBL" id="KHS58499.1"/>
    </source>
</evidence>
<keyword evidence="4" id="KW-0010">Activator</keyword>
<dbReference type="GO" id="GO:0008982">
    <property type="term" value="F:protein-N(PI)-phosphohistidine-sugar phosphotransferase activity"/>
    <property type="evidence" value="ECO:0007669"/>
    <property type="project" value="InterPro"/>
</dbReference>
<evidence type="ECO:0000259" key="8">
    <source>
        <dbReference type="PROSITE" id="PS51372"/>
    </source>
</evidence>
<dbReference type="InterPro" id="IPR007737">
    <property type="entry name" value="Mga_HTH"/>
</dbReference>
<dbReference type="Gene3D" id="3.40.50.2300">
    <property type="match status" value="1"/>
</dbReference>
<dbReference type="SUPFAM" id="SSF63520">
    <property type="entry name" value="PTS-regulatory domain, PRD"/>
    <property type="match status" value="1"/>
</dbReference>
<dbReference type="PROSITE" id="PS51372">
    <property type="entry name" value="PRD_2"/>
    <property type="match status" value="1"/>
</dbReference>
<dbReference type="CDD" id="cd05568">
    <property type="entry name" value="PTS_IIB_bgl_like"/>
    <property type="match status" value="1"/>
</dbReference>
<dbReference type="InterPro" id="IPR016152">
    <property type="entry name" value="PTrfase/Anion_transptr"/>
</dbReference>
<dbReference type="STRING" id="1577792.QX51_02510"/>
<evidence type="ECO:0000256" key="1">
    <source>
        <dbReference type="ARBA" id="ARBA00022679"/>
    </source>
</evidence>
<feature type="domain" description="PRD" evidence="8">
    <location>
        <begin position="279"/>
        <end position="386"/>
    </location>
</feature>
<dbReference type="Pfam" id="PF08279">
    <property type="entry name" value="HTH_11"/>
    <property type="match status" value="1"/>
</dbReference>
<feature type="domain" description="PTS EIIA type-2" evidence="6">
    <location>
        <begin position="491"/>
        <end position="631"/>
    </location>
</feature>
<dbReference type="PANTHER" id="PTHR30185:SF18">
    <property type="entry name" value="TRANSCRIPTIONAL REGULATOR MTLR"/>
    <property type="match status" value="1"/>
</dbReference>
<dbReference type="OrthoDB" id="3175596at2"/>
<evidence type="ECO:0000256" key="5">
    <source>
        <dbReference type="ARBA" id="ARBA00023163"/>
    </source>
</evidence>
<keyword evidence="5" id="KW-0804">Transcription</keyword>
<name>A0A0B3W042_9FIRM</name>
<dbReference type="InterPro" id="IPR036634">
    <property type="entry name" value="PRD_sf"/>
</dbReference>
<dbReference type="PANTHER" id="PTHR30185">
    <property type="entry name" value="CRYPTIC BETA-GLUCOSIDE BGL OPERON ANTITERMINATOR"/>
    <property type="match status" value="1"/>
</dbReference>
<dbReference type="InterPro" id="IPR013196">
    <property type="entry name" value="HTH_11"/>
</dbReference>
<dbReference type="Pfam" id="PF05043">
    <property type="entry name" value="Mga"/>
    <property type="match status" value="1"/>
</dbReference>
<proteinExistence type="predicted"/>
<comment type="caution">
    <text evidence="9">The sequence shown here is derived from an EMBL/GenBank/DDBJ whole genome shotgun (WGS) entry which is preliminary data.</text>
</comment>
<dbReference type="InterPro" id="IPR002178">
    <property type="entry name" value="PTS_EIIA_type-2_dom"/>
</dbReference>
<dbReference type="InterPro" id="IPR011608">
    <property type="entry name" value="PRD"/>
</dbReference>
<dbReference type="Pfam" id="PF00874">
    <property type="entry name" value="PRD"/>
    <property type="match status" value="1"/>
</dbReference>
<keyword evidence="2" id="KW-0677">Repeat</keyword>
<keyword evidence="1" id="KW-0808">Transferase</keyword>
<evidence type="ECO:0000259" key="7">
    <source>
        <dbReference type="PROSITE" id="PS51099"/>
    </source>
</evidence>
<dbReference type="PROSITE" id="PS51099">
    <property type="entry name" value="PTS_EIIB_TYPE_2"/>
    <property type="match status" value="1"/>
</dbReference>
<evidence type="ECO:0000313" key="10">
    <source>
        <dbReference type="Proteomes" id="UP000031189"/>
    </source>
</evidence>
<evidence type="ECO:0000259" key="6">
    <source>
        <dbReference type="PROSITE" id="PS51094"/>
    </source>
</evidence>
<dbReference type="Pfam" id="PF00359">
    <property type="entry name" value="PTS_EIIA_2"/>
    <property type="match status" value="1"/>
</dbReference>
<keyword evidence="3" id="KW-0805">Transcription regulation</keyword>
<evidence type="ECO:0000256" key="2">
    <source>
        <dbReference type="ARBA" id="ARBA00022737"/>
    </source>
</evidence>
<feature type="domain" description="PTS EIIB type-2" evidence="7">
    <location>
        <begin position="392"/>
        <end position="481"/>
    </location>
</feature>
<dbReference type="SUPFAM" id="SSF55804">
    <property type="entry name" value="Phoshotransferase/anion transport protein"/>
    <property type="match status" value="1"/>
</dbReference>
<sequence length="633" mass="73442">MRERIILEELRNSSDYLNLDHFANKLGVSTRTIRNEIKNIESIDERNGFKLEYKTKLGYVLNIKDEEKFDHYLKNLPSYLIENPEQRVESIIVELLVNEGYKTIEKLSNKFLVSSSQIKNDLKKIDEKLGDTGLELERKAHYGIKIGGSVKSVQKMLVESYSKKNRNITEYKNKFIDDSKLDNIRNTIKNVLNEHDLEINLMELEEILAHTVIVYIKSSLREVENINKLEEDAENLMINDLLDNIFNEKKYYVANEEIDYLKQLIKVKTKNKKIGVVNIETSKLQYIICEFFKDVDKKYNTSFSEDKEFFNLLYLHIASLIERAKREHNITNPFSIKISQQYPTVFNLAIQLSKLIESEYQIKISQDEIGFIATHIAVPFEKREEANFNKKYKIAIICSSGGGSAYLIKLRMNEIFPNAEIRNFSLLAEKEVVGFSPDLIFSITNLEFKINAPVILINEILDELDYLNIKESVRFADCIGSTSNPKQYILSLFSKEHFRCIKEKADYKDILYNMSQDIVDSGACSPSYPKDVWERESCLSTIYTNGVAIPHPIEMTGNKNIISVALLHCDISHEDKKPKIIFMISLIKGDLELHKQISKYLTKVMTNKDIVDMLNRSQSYEEFIYKLKIYIGG</sequence>
<dbReference type="GO" id="GO:0006355">
    <property type="term" value="P:regulation of DNA-templated transcription"/>
    <property type="evidence" value="ECO:0007669"/>
    <property type="project" value="InterPro"/>
</dbReference>
<dbReference type="InterPro" id="IPR050661">
    <property type="entry name" value="BglG_antiterminators"/>
</dbReference>
<dbReference type="InterPro" id="IPR013011">
    <property type="entry name" value="PTS_EIIB_2"/>
</dbReference>